<protein>
    <submittedName>
        <fullName evidence="2">Uncharacterized protein</fullName>
    </submittedName>
</protein>
<dbReference type="RefSeq" id="XP_064706400.1">
    <property type="nucleotide sequence ID" value="XM_064846175.1"/>
</dbReference>
<gene>
    <name evidence="2" type="ORF">LTR84_002566</name>
</gene>
<name>A0AAV9N9Q3_9EURO</name>
<evidence type="ECO:0000313" key="2">
    <source>
        <dbReference type="EMBL" id="KAK5052700.1"/>
    </source>
</evidence>
<proteinExistence type="predicted"/>
<feature type="compositionally biased region" description="Polar residues" evidence="1">
    <location>
        <begin position="11"/>
        <end position="27"/>
    </location>
</feature>
<evidence type="ECO:0000313" key="3">
    <source>
        <dbReference type="Proteomes" id="UP001358417"/>
    </source>
</evidence>
<dbReference type="EMBL" id="JAVRRD010000013">
    <property type="protein sequence ID" value="KAK5052700.1"/>
    <property type="molecule type" value="Genomic_DNA"/>
</dbReference>
<accession>A0AAV9N9Q3</accession>
<feature type="compositionally biased region" description="Polar residues" evidence="1">
    <location>
        <begin position="70"/>
        <end position="81"/>
    </location>
</feature>
<dbReference type="GeneID" id="89970773"/>
<dbReference type="Proteomes" id="UP001358417">
    <property type="component" value="Unassembled WGS sequence"/>
</dbReference>
<comment type="caution">
    <text evidence="2">The sequence shown here is derived from an EMBL/GenBank/DDBJ whole genome shotgun (WGS) entry which is preliminary data.</text>
</comment>
<sequence length="352" mass="38686">MVTAVTPASAHPSSDSGIEISSDTSKVAWSPAAADTEKEVVIEQTPPPKPPRPSEPKNVYPESPEAYNHIPNSNDIFTPHRQGSWNTHKIFVPKLPPVSLQKEVAIPSDDTDKQLVLANSTSSRSTSAPSAFVPSAASTQTSAFRVEKSNAFGMILPKDQKLLVRVLDPETKMDGGPALITNEMSWTDVWSANPPPFELYTAHDFSNTALVARWSPRGWQGFTGVWCEFEVSAQGERQKWEVVRKGLNRTYQLNGLLSMYGRHFVWKGSTKTIRSMVGEGQKNKGNLKLTTLDGKEVLAVWQQWRDSHVLGDIIIFETAKDKLAVETILASCIGVVSTERANGLNWFGGLGK</sequence>
<evidence type="ECO:0000256" key="1">
    <source>
        <dbReference type="SAM" id="MobiDB-lite"/>
    </source>
</evidence>
<reference evidence="2 3" key="1">
    <citation type="submission" date="2023-08" db="EMBL/GenBank/DDBJ databases">
        <title>Black Yeasts Isolated from many extreme environments.</title>
        <authorList>
            <person name="Coleine C."/>
            <person name="Stajich J.E."/>
            <person name="Selbmann L."/>
        </authorList>
    </citation>
    <scope>NUCLEOTIDE SEQUENCE [LARGE SCALE GENOMIC DNA]</scope>
    <source>
        <strain evidence="2 3">CCFEE 5792</strain>
    </source>
</reference>
<dbReference type="AlphaFoldDB" id="A0AAV9N9Q3"/>
<organism evidence="2 3">
    <name type="scientific">Exophiala bonariae</name>
    <dbReference type="NCBI Taxonomy" id="1690606"/>
    <lineage>
        <taxon>Eukaryota</taxon>
        <taxon>Fungi</taxon>
        <taxon>Dikarya</taxon>
        <taxon>Ascomycota</taxon>
        <taxon>Pezizomycotina</taxon>
        <taxon>Eurotiomycetes</taxon>
        <taxon>Chaetothyriomycetidae</taxon>
        <taxon>Chaetothyriales</taxon>
        <taxon>Herpotrichiellaceae</taxon>
        <taxon>Exophiala</taxon>
    </lineage>
</organism>
<keyword evidence="3" id="KW-1185">Reference proteome</keyword>
<feature type="region of interest" description="Disordered" evidence="1">
    <location>
        <begin position="1"/>
        <end position="81"/>
    </location>
</feature>